<keyword evidence="2" id="KW-1185">Reference proteome</keyword>
<evidence type="ECO:0000313" key="2">
    <source>
        <dbReference type="Proteomes" id="UP001516400"/>
    </source>
</evidence>
<dbReference type="AlphaFoldDB" id="A0ABD2NZB1"/>
<proteinExistence type="predicted"/>
<dbReference type="EMBL" id="JABFTP020000165">
    <property type="protein sequence ID" value="KAL3283949.1"/>
    <property type="molecule type" value="Genomic_DNA"/>
</dbReference>
<name>A0ABD2NZB1_9CUCU</name>
<accession>A0ABD2NZB1</accession>
<dbReference type="Proteomes" id="UP001516400">
    <property type="component" value="Unassembled WGS sequence"/>
</dbReference>
<sequence length="101" mass="11466">MVCHDITKETQINKSDVEPPDGLEFHVSLEGGDSETFSAGNDDSNSALKENNLEIEINELYHSDNADSTEYVVEKEKRHAGYHLPPSVHLARMLKRKSIRW</sequence>
<protein>
    <submittedName>
        <fullName evidence="1">Uncharacterized protein</fullName>
    </submittedName>
</protein>
<gene>
    <name evidence="1" type="ORF">HHI36_018117</name>
</gene>
<comment type="caution">
    <text evidence="1">The sequence shown here is derived from an EMBL/GenBank/DDBJ whole genome shotgun (WGS) entry which is preliminary data.</text>
</comment>
<evidence type="ECO:0000313" key="1">
    <source>
        <dbReference type="EMBL" id="KAL3283949.1"/>
    </source>
</evidence>
<organism evidence="1 2">
    <name type="scientific">Cryptolaemus montrouzieri</name>
    <dbReference type="NCBI Taxonomy" id="559131"/>
    <lineage>
        <taxon>Eukaryota</taxon>
        <taxon>Metazoa</taxon>
        <taxon>Ecdysozoa</taxon>
        <taxon>Arthropoda</taxon>
        <taxon>Hexapoda</taxon>
        <taxon>Insecta</taxon>
        <taxon>Pterygota</taxon>
        <taxon>Neoptera</taxon>
        <taxon>Endopterygota</taxon>
        <taxon>Coleoptera</taxon>
        <taxon>Polyphaga</taxon>
        <taxon>Cucujiformia</taxon>
        <taxon>Coccinelloidea</taxon>
        <taxon>Coccinellidae</taxon>
        <taxon>Scymninae</taxon>
        <taxon>Scymnini</taxon>
        <taxon>Cryptolaemus</taxon>
    </lineage>
</organism>
<reference evidence="1 2" key="1">
    <citation type="journal article" date="2021" name="BMC Biol.">
        <title>Horizontally acquired antibacterial genes associated with adaptive radiation of ladybird beetles.</title>
        <authorList>
            <person name="Li H.S."/>
            <person name="Tang X.F."/>
            <person name="Huang Y.H."/>
            <person name="Xu Z.Y."/>
            <person name="Chen M.L."/>
            <person name="Du X.Y."/>
            <person name="Qiu B.Y."/>
            <person name="Chen P.T."/>
            <person name="Zhang W."/>
            <person name="Slipinski A."/>
            <person name="Escalona H.E."/>
            <person name="Waterhouse R.M."/>
            <person name="Zwick A."/>
            <person name="Pang H."/>
        </authorList>
    </citation>
    <scope>NUCLEOTIDE SEQUENCE [LARGE SCALE GENOMIC DNA]</scope>
    <source>
        <strain evidence="1">SYSU2018</strain>
    </source>
</reference>